<feature type="compositionally biased region" description="Basic and acidic residues" evidence="1">
    <location>
        <begin position="54"/>
        <end position="67"/>
    </location>
</feature>
<evidence type="ECO:0000313" key="2">
    <source>
        <dbReference type="EMBL" id="KAK3767435.1"/>
    </source>
</evidence>
<keyword evidence="3" id="KW-1185">Reference proteome</keyword>
<accession>A0AAE0ZDT5</accession>
<dbReference type="EMBL" id="JAWDGP010004149">
    <property type="protein sequence ID" value="KAK3767435.1"/>
    <property type="molecule type" value="Genomic_DNA"/>
</dbReference>
<evidence type="ECO:0000256" key="1">
    <source>
        <dbReference type="SAM" id="MobiDB-lite"/>
    </source>
</evidence>
<organism evidence="2 3">
    <name type="scientific">Elysia crispata</name>
    <name type="common">lettuce slug</name>
    <dbReference type="NCBI Taxonomy" id="231223"/>
    <lineage>
        <taxon>Eukaryota</taxon>
        <taxon>Metazoa</taxon>
        <taxon>Spiralia</taxon>
        <taxon>Lophotrochozoa</taxon>
        <taxon>Mollusca</taxon>
        <taxon>Gastropoda</taxon>
        <taxon>Heterobranchia</taxon>
        <taxon>Euthyneura</taxon>
        <taxon>Panpulmonata</taxon>
        <taxon>Sacoglossa</taxon>
        <taxon>Placobranchoidea</taxon>
        <taxon>Plakobranchidae</taxon>
        <taxon>Elysia</taxon>
    </lineage>
</organism>
<name>A0AAE0ZDT5_9GAST</name>
<reference evidence="2" key="1">
    <citation type="journal article" date="2023" name="G3 (Bethesda)">
        <title>A reference genome for the long-term kleptoplast-retaining sea slug Elysia crispata morphotype clarki.</title>
        <authorList>
            <person name="Eastman K.E."/>
            <person name="Pendleton A.L."/>
            <person name="Shaikh M.A."/>
            <person name="Suttiyut T."/>
            <person name="Ogas R."/>
            <person name="Tomko P."/>
            <person name="Gavelis G."/>
            <person name="Widhalm J.R."/>
            <person name="Wisecaver J.H."/>
        </authorList>
    </citation>
    <scope>NUCLEOTIDE SEQUENCE</scope>
    <source>
        <strain evidence="2">ECLA1</strain>
    </source>
</reference>
<gene>
    <name evidence="2" type="ORF">RRG08_032110</name>
</gene>
<sequence length="75" mass="8284">MFRINTWVMPHLCPNYVNICDVTSSWSRGRPLSSVSGPRGVEARPQASRGADGQTRDLSPRQEDEPSRTCAAPRA</sequence>
<evidence type="ECO:0000313" key="3">
    <source>
        <dbReference type="Proteomes" id="UP001283361"/>
    </source>
</evidence>
<dbReference type="Proteomes" id="UP001283361">
    <property type="component" value="Unassembled WGS sequence"/>
</dbReference>
<dbReference type="AlphaFoldDB" id="A0AAE0ZDT5"/>
<protein>
    <submittedName>
        <fullName evidence="2">Uncharacterized protein</fullName>
    </submittedName>
</protein>
<proteinExistence type="predicted"/>
<feature type="region of interest" description="Disordered" evidence="1">
    <location>
        <begin position="27"/>
        <end position="75"/>
    </location>
</feature>
<comment type="caution">
    <text evidence="2">The sequence shown here is derived from an EMBL/GenBank/DDBJ whole genome shotgun (WGS) entry which is preliminary data.</text>
</comment>